<comment type="similarity">
    <text evidence="2">Belongs to the bacterial solute-binding protein 2 family.</text>
</comment>
<dbReference type="CDD" id="cd20008">
    <property type="entry name" value="PBP1_ABC_sugar_binding-like"/>
    <property type="match status" value="1"/>
</dbReference>
<dbReference type="Gene3D" id="3.40.50.2300">
    <property type="match status" value="2"/>
</dbReference>
<dbReference type="PANTHER" id="PTHR46847">
    <property type="entry name" value="D-ALLOSE-BINDING PERIPLASMIC PROTEIN-RELATED"/>
    <property type="match status" value="1"/>
</dbReference>
<evidence type="ECO:0000256" key="2">
    <source>
        <dbReference type="ARBA" id="ARBA00007639"/>
    </source>
</evidence>
<keyword evidence="3" id="KW-0732">Signal</keyword>
<organism evidence="5 6">
    <name type="scientific">Streptosporangium roseum (strain ATCC 12428 / DSM 43021 / JCM 3005 / KCTC 9067 / NCIMB 10171 / NRRL 2505 / NI 9100)</name>
    <dbReference type="NCBI Taxonomy" id="479432"/>
    <lineage>
        <taxon>Bacteria</taxon>
        <taxon>Bacillati</taxon>
        <taxon>Actinomycetota</taxon>
        <taxon>Actinomycetes</taxon>
        <taxon>Streptosporangiales</taxon>
        <taxon>Streptosporangiaceae</taxon>
        <taxon>Streptosporangium</taxon>
    </lineage>
</organism>
<dbReference type="OrthoDB" id="257716at2"/>
<dbReference type="Proteomes" id="UP000002029">
    <property type="component" value="Chromosome"/>
</dbReference>
<evidence type="ECO:0000313" key="6">
    <source>
        <dbReference type="Proteomes" id="UP000002029"/>
    </source>
</evidence>
<dbReference type="GO" id="GO:0030246">
    <property type="term" value="F:carbohydrate binding"/>
    <property type="evidence" value="ECO:0007669"/>
    <property type="project" value="UniProtKB-ARBA"/>
</dbReference>
<proteinExistence type="inferred from homology"/>
<dbReference type="STRING" id="479432.Sros_7477"/>
<dbReference type="eggNOG" id="COG1879">
    <property type="taxonomic scope" value="Bacteria"/>
</dbReference>
<reference evidence="5 6" key="1">
    <citation type="journal article" date="2010" name="Stand. Genomic Sci.">
        <title>Complete genome sequence of Streptosporangium roseum type strain (NI 9100).</title>
        <authorList>
            <person name="Nolan M."/>
            <person name="Sikorski J."/>
            <person name="Jando M."/>
            <person name="Lucas S."/>
            <person name="Lapidus A."/>
            <person name="Glavina Del Rio T."/>
            <person name="Chen F."/>
            <person name="Tice H."/>
            <person name="Pitluck S."/>
            <person name="Cheng J.F."/>
            <person name="Chertkov O."/>
            <person name="Sims D."/>
            <person name="Meincke L."/>
            <person name="Brettin T."/>
            <person name="Han C."/>
            <person name="Detter J.C."/>
            <person name="Bruce D."/>
            <person name="Goodwin L."/>
            <person name="Land M."/>
            <person name="Hauser L."/>
            <person name="Chang Y.J."/>
            <person name="Jeffries C.D."/>
            <person name="Ivanova N."/>
            <person name="Mavromatis K."/>
            <person name="Mikhailova N."/>
            <person name="Chen A."/>
            <person name="Palaniappan K."/>
            <person name="Chain P."/>
            <person name="Rohde M."/>
            <person name="Goker M."/>
            <person name="Bristow J."/>
            <person name="Eisen J.A."/>
            <person name="Markowitz V."/>
            <person name="Hugenholtz P."/>
            <person name="Kyrpides N.C."/>
            <person name="Klenk H.P."/>
        </authorList>
    </citation>
    <scope>NUCLEOTIDE SEQUENCE [LARGE SCALE GENOMIC DNA]</scope>
    <source>
        <strain evidence="6">ATCC 12428 / DSM 43021 / JCM 3005 / NI 9100</strain>
    </source>
</reference>
<keyword evidence="6" id="KW-1185">Reference proteome</keyword>
<sequence>MARSRIVFSLSLVAAIALVALVLGVVGGRATSSASQSAGGGMAGAASGKKIDVIIKASDSSFWQTMIAGAKQSGGDFGLKVSTFGPTSETNIDQQVQLVENSISRGVDGLVIAPNSSSALNSAIERARKAGLKVITVDSRVTTASEGFIGTDNLKAGMQAGKRMCELLKAQNKTSGSVMIESSVAGIQSLVDRDSGFKQGLANNCPQVKVTLQRYNNNDINTAASQVNDALTANRELAGVFADNNTSGVGAARAIQDNNVTDTVPVVAFDSDPQENAALAAGTIDALVVQNPYFFGYQGVLAAGMAAAGRIPPRDIDPGAVVADKRNMNDPDVKLLLNPPTMKAE</sequence>
<dbReference type="EMBL" id="CP001814">
    <property type="protein sequence ID" value="ACZ90160.1"/>
    <property type="molecule type" value="Genomic_DNA"/>
</dbReference>
<dbReference type="RefSeq" id="WP_012893890.1">
    <property type="nucleotide sequence ID" value="NC_013595.1"/>
</dbReference>
<dbReference type="PANTHER" id="PTHR46847:SF1">
    <property type="entry name" value="D-ALLOSE-BINDING PERIPLASMIC PROTEIN-RELATED"/>
    <property type="match status" value="1"/>
</dbReference>
<evidence type="ECO:0000259" key="4">
    <source>
        <dbReference type="Pfam" id="PF13407"/>
    </source>
</evidence>
<name>D2BFJ9_STRRD</name>
<dbReference type="HOGENOM" id="CLU_037628_3_3_11"/>
<protein>
    <submittedName>
        <fullName evidence="5">Sugar ABC transporter</fullName>
    </submittedName>
</protein>
<dbReference type="InterPro" id="IPR028082">
    <property type="entry name" value="Peripla_BP_I"/>
</dbReference>
<gene>
    <name evidence="5" type="ordered locus">Sros_7477</name>
</gene>
<evidence type="ECO:0000256" key="3">
    <source>
        <dbReference type="ARBA" id="ARBA00022729"/>
    </source>
</evidence>
<feature type="domain" description="Periplasmic binding protein" evidence="4">
    <location>
        <begin position="51"/>
        <end position="309"/>
    </location>
</feature>
<dbReference type="GO" id="GO:0030313">
    <property type="term" value="C:cell envelope"/>
    <property type="evidence" value="ECO:0007669"/>
    <property type="project" value="UniProtKB-SubCell"/>
</dbReference>
<accession>D2BFJ9</accession>
<dbReference type="SUPFAM" id="SSF53822">
    <property type="entry name" value="Periplasmic binding protein-like I"/>
    <property type="match status" value="1"/>
</dbReference>
<dbReference type="InterPro" id="IPR025997">
    <property type="entry name" value="SBP_2_dom"/>
</dbReference>
<evidence type="ECO:0000256" key="1">
    <source>
        <dbReference type="ARBA" id="ARBA00004196"/>
    </source>
</evidence>
<dbReference type="Pfam" id="PF13407">
    <property type="entry name" value="Peripla_BP_4"/>
    <property type="match status" value="1"/>
</dbReference>
<dbReference type="KEGG" id="sro:Sros_7477"/>
<dbReference type="AlphaFoldDB" id="D2BFJ9"/>
<comment type="subcellular location">
    <subcellularLocation>
        <location evidence="1">Cell envelope</location>
    </subcellularLocation>
</comment>
<evidence type="ECO:0000313" key="5">
    <source>
        <dbReference type="EMBL" id="ACZ90160.1"/>
    </source>
</evidence>